<dbReference type="PATRIC" id="fig|1217710.3.peg.595"/>
<comment type="caution">
    <text evidence="1">The sequence shown here is derived from an EMBL/GenBank/DDBJ whole genome shotgun (WGS) entry which is preliminary data.</text>
</comment>
<keyword evidence="2" id="KW-1185">Reference proteome</keyword>
<evidence type="ECO:0000313" key="2">
    <source>
        <dbReference type="Proteomes" id="UP000013070"/>
    </source>
</evidence>
<protein>
    <submittedName>
        <fullName evidence="1">Uncharacterized protein</fullName>
    </submittedName>
</protein>
<dbReference type="HOGENOM" id="CLU_147809_0_0_6"/>
<reference evidence="1 2" key="1">
    <citation type="submission" date="2013-02" db="EMBL/GenBank/DDBJ databases">
        <title>The Genome Sequence of Acinetobacter sp. NIPH 899.</title>
        <authorList>
            <consortium name="The Broad Institute Genome Sequencing Platform"/>
            <consortium name="The Broad Institute Genome Sequencing Center for Infectious Disease"/>
            <person name="Cerqueira G."/>
            <person name="Feldgarden M."/>
            <person name="Courvalin P."/>
            <person name="Perichon B."/>
            <person name="Grillot-Courvalin C."/>
            <person name="Clermont D."/>
            <person name="Rocha E."/>
            <person name="Yoon E.-J."/>
            <person name="Nemec A."/>
            <person name="Walker B."/>
            <person name="Young S.K."/>
            <person name="Zeng Q."/>
            <person name="Gargeya S."/>
            <person name="Fitzgerald M."/>
            <person name="Haas B."/>
            <person name="Abouelleil A."/>
            <person name="Alvarado L."/>
            <person name="Arachchi H.M."/>
            <person name="Berlin A.M."/>
            <person name="Chapman S.B."/>
            <person name="Dewar J."/>
            <person name="Goldberg J."/>
            <person name="Griggs A."/>
            <person name="Gujja S."/>
            <person name="Hansen M."/>
            <person name="Howarth C."/>
            <person name="Imamovic A."/>
            <person name="Larimer J."/>
            <person name="McCowan C."/>
            <person name="Murphy C."/>
            <person name="Neiman D."/>
            <person name="Pearson M."/>
            <person name="Priest M."/>
            <person name="Roberts A."/>
            <person name="Saif S."/>
            <person name="Shea T."/>
            <person name="Sisk P."/>
            <person name="Sykes S."/>
            <person name="Wortman J."/>
            <person name="Nusbaum C."/>
            <person name="Birren B."/>
        </authorList>
    </citation>
    <scope>NUCLEOTIDE SEQUENCE [LARGE SCALE GENOMIC DNA]</scope>
    <source>
        <strain evidence="1 2">NIPH 899</strain>
    </source>
</reference>
<accession>N8VLI5</accession>
<dbReference type="RefSeq" id="WP_004780892.1">
    <property type="nucleotide sequence ID" value="NZ_KB849398.1"/>
</dbReference>
<dbReference type="eggNOG" id="ENOG5031SS6">
    <property type="taxonomic scope" value="Bacteria"/>
</dbReference>
<proteinExistence type="predicted"/>
<sequence length="170" mass="20157">MSKKKLQNLRILINPDQCLLTDFEKEREAFELSFKETDFYKMNLVNCFCFIADRYVWDEVQSAWEMWQTAVARMKVRINTLDEMLLNQGEALAQAKAQAVPEGFVLVKKELPEQIAEKMAIDRIDKPRHENDPVWSEIAEQSYKDQVKSKKWEFWRDYKAMIEAQEPAND</sequence>
<dbReference type="EMBL" id="APPE01000031">
    <property type="protein sequence ID" value="ENV00396.1"/>
    <property type="molecule type" value="Genomic_DNA"/>
</dbReference>
<gene>
    <name evidence="1" type="ORF">F969_00628</name>
</gene>
<dbReference type="Proteomes" id="UP000013070">
    <property type="component" value="Unassembled WGS sequence"/>
</dbReference>
<name>N8VLI5_9GAMM</name>
<dbReference type="AlphaFoldDB" id="N8VLI5"/>
<evidence type="ECO:0000313" key="1">
    <source>
        <dbReference type="EMBL" id="ENV00396.1"/>
    </source>
</evidence>
<organism evidence="1 2">
    <name type="scientific">Acinetobacter variabilis</name>
    <dbReference type="NCBI Taxonomy" id="70346"/>
    <lineage>
        <taxon>Bacteria</taxon>
        <taxon>Pseudomonadati</taxon>
        <taxon>Pseudomonadota</taxon>
        <taxon>Gammaproteobacteria</taxon>
        <taxon>Moraxellales</taxon>
        <taxon>Moraxellaceae</taxon>
        <taxon>Acinetobacter</taxon>
    </lineage>
</organism>